<name>A0ABW5QES7_9HYPH</name>
<dbReference type="PANTHER" id="PTHR41523">
    <property type="entry name" value="TWO-COMPONENT SYSTEM SENSOR PROTEIN"/>
    <property type="match status" value="1"/>
</dbReference>
<dbReference type="InterPro" id="IPR000014">
    <property type="entry name" value="PAS"/>
</dbReference>
<keyword evidence="13" id="KW-0067">ATP-binding</keyword>
<keyword evidence="11" id="KW-0547">Nucleotide-binding</keyword>
<evidence type="ECO:0000256" key="15">
    <source>
        <dbReference type="ARBA" id="ARBA00023026"/>
    </source>
</evidence>
<dbReference type="Gene3D" id="2.10.70.100">
    <property type="match status" value="1"/>
</dbReference>
<protein>
    <recommendedName>
        <fullName evidence="3">Blue-light-activated histidine kinase</fullName>
        <ecNumber evidence="2">2.7.13.3</ecNumber>
    </recommendedName>
</protein>
<dbReference type="EC" id="2.7.13.3" evidence="2"/>
<dbReference type="CDD" id="cd00130">
    <property type="entry name" value="PAS"/>
    <property type="match status" value="1"/>
</dbReference>
<accession>A0ABW5QES7</accession>
<keyword evidence="20" id="KW-1185">Reference proteome</keyword>
<evidence type="ECO:0000313" key="20">
    <source>
        <dbReference type="Proteomes" id="UP001597521"/>
    </source>
</evidence>
<dbReference type="InterPro" id="IPR035965">
    <property type="entry name" value="PAS-like_dom_sf"/>
</dbReference>
<dbReference type="EMBL" id="JBHUNP010000001">
    <property type="protein sequence ID" value="MFD2646308.1"/>
    <property type="molecule type" value="Genomic_DNA"/>
</dbReference>
<dbReference type="Pfam" id="PF08447">
    <property type="entry name" value="PAS_3"/>
    <property type="match status" value="1"/>
</dbReference>
<dbReference type="SMART" id="SM00091">
    <property type="entry name" value="PAS"/>
    <property type="match status" value="3"/>
</dbReference>
<feature type="domain" description="PAS" evidence="17">
    <location>
        <begin position="36"/>
        <end position="106"/>
    </location>
</feature>
<keyword evidence="7" id="KW-0285">Flavoprotein</keyword>
<evidence type="ECO:0000256" key="16">
    <source>
        <dbReference type="ARBA" id="ARBA00023170"/>
    </source>
</evidence>
<dbReference type="NCBIfam" id="TIGR00229">
    <property type="entry name" value="sensory_box"/>
    <property type="match status" value="3"/>
</dbReference>
<dbReference type="SMART" id="SM00086">
    <property type="entry name" value="PAC"/>
    <property type="match status" value="3"/>
</dbReference>
<evidence type="ECO:0000256" key="8">
    <source>
        <dbReference type="ARBA" id="ARBA00022643"/>
    </source>
</evidence>
<dbReference type="SMART" id="SM00911">
    <property type="entry name" value="HWE_HK"/>
    <property type="match status" value="1"/>
</dbReference>
<proteinExistence type="predicted"/>
<evidence type="ECO:0000256" key="4">
    <source>
        <dbReference type="ARBA" id="ARBA00022543"/>
    </source>
</evidence>
<dbReference type="SUPFAM" id="SSF55785">
    <property type="entry name" value="PYP-like sensor domain (PAS domain)"/>
    <property type="match status" value="3"/>
</dbReference>
<organism evidence="19 20">
    <name type="scientific">Devosia albogilva</name>
    <dbReference type="NCBI Taxonomy" id="429726"/>
    <lineage>
        <taxon>Bacteria</taxon>
        <taxon>Pseudomonadati</taxon>
        <taxon>Pseudomonadota</taxon>
        <taxon>Alphaproteobacteria</taxon>
        <taxon>Hyphomicrobiales</taxon>
        <taxon>Devosiaceae</taxon>
        <taxon>Devosia</taxon>
    </lineage>
</organism>
<dbReference type="InterPro" id="IPR013655">
    <property type="entry name" value="PAS_fold_3"/>
</dbReference>
<dbReference type="PROSITE" id="PS50112">
    <property type="entry name" value="PAS"/>
    <property type="match status" value="1"/>
</dbReference>
<keyword evidence="10" id="KW-0677">Repeat</keyword>
<dbReference type="Gene3D" id="3.30.450.20">
    <property type="entry name" value="PAS domain"/>
    <property type="match status" value="3"/>
</dbReference>
<evidence type="ECO:0000256" key="10">
    <source>
        <dbReference type="ARBA" id="ARBA00022737"/>
    </source>
</evidence>
<evidence type="ECO:0000256" key="13">
    <source>
        <dbReference type="ARBA" id="ARBA00022840"/>
    </source>
</evidence>
<keyword evidence="16" id="KW-0675">Receptor</keyword>
<keyword evidence="6" id="KW-0716">Sensory transduction</keyword>
<keyword evidence="8" id="KW-0288">FMN</keyword>
<dbReference type="Proteomes" id="UP001597521">
    <property type="component" value="Unassembled WGS sequence"/>
</dbReference>
<keyword evidence="15" id="KW-0843">Virulence</keyword>
<evidence type="ECO:0000256" key="3">
    <source>
        <dbReference type="ARBA" id="ARBA00021740"/>
    </source>
</evidence>
<dbReference type="PROSITE" id="PS50113">
    <property type="entry name" value="PAC"/>
    <property type="match status" value="2"/>
</dbReference>
<evidence type="ECO:0000256" key="5">
    <source>
        <dbReference type="ARBA" id="ARBA00022553"/>
    </source>
</evidence>
<dbReference type="InterPro" id="IPR001610">
    <property type="entry name" value="PAC"/>
</dbReference>
<evidence type="ECO:0000259" key="18">
    <source>
        <dbReference type="PROSITE" id="PS50113"/>
    </source>
</evidence>
<evidence type="ECO:0000256" key="9">
    <source>
        <dbReference type="ARBA" id="ARBA00022679"/>
    </source>
</evidence>
<keyword evidence="12" id="KW-0418">Kinase</keyword>
<evidence type="ECO:0000256" key="11">
    <source>
        <dbReference type="ARBA" id="ARBA00022741"/>
    </source>
</evidence>
<dbReference type="RefSeq" id="WP_386830823.1">
    <property type="nucleotide sequence ID" value="NZ_JBHUNP010000001.1"/>
</dbReference>
<comment type="catalytic activity">
    <reaction evidence="1">
        <text>ATP + protein L-histidine = ADP + protein N-phospho-L-histidine.</text>
        <dbReference type="EC" id="2.7.13.3"/>
    </reaction>
</comment>
<evidence type="ECO:0000256" key="2">
    <source>
        <dbReference type="ARBA" id="ARBA00012438"/>
    </source>
</evidence>
<evidence type="ECO:0000256" key="1">
    <source>
        <dbReference type="ARBA" id="ARBA00000085"/>
    </source>
</evidence>
<keyword evidence="14" id="KW-0157">Chromophore</keyword>
<keyword evidence="5" id="KW-0597">Phosphoprotein</keyword>
<comment type="caution">
    <text evidence="19">The sequence shown here is derived from an EMBL/GenBank/DDBJ whole genome shotgun (WGS) entry which is preliminary data.</text>
</comment>
<dbReference type="Gene3D" id="3.30.565.10">
    <property type="entry name" value="Histidine kinase-like ATPase, C-terminal domain"/>
    <property type="match status" value="1"/>
</dbReference>
<evidence type="ECO:0000313" key="19">
    <source>
        <dbReference type="EMBL" id="MFD2646308.1"/>
    </source>
</evidence>
<feature type="domain" description="PAC" evidence="18">
    <location>
        <begin position="109"/>
        <end position="161"/>
    </location>
</feature>
<evidence type="ECO:0000256" key="7">
    <source>
        <dbReference type="ARBA" id="ARBA00022630"/>
    </source>
</evidence>
<reference evidence="20" key="1">
    <citation type="journal article" date="2019" name="Int. J. Syst. Evol. Microbiol.">
        <title>The Global Catalogue of Microorganisms (GCM) 10K type strain sequencing project: providing services to taxonomists for standard genome sequencing and annotation.</title>
        <authorList>
            <consortium name="The Broad Institute Genomics Platform"/>
            <consortium name="The Broad Institute Genome Sequencing Center for Infectious Disease"/>
            <person name="Wu L."/>
            <person name="Ma J."/>
        </authorList>
    </citation>
    <scope>NUCLEOTIDE SEQUENCE [LARGE SCALE GENOMIC DNA]</scope>
    <source>
        <strain evidence="20">CCM 7427</strain>
    </source>
</reference>
<dbReference type="InterPro" id="IPR036890">
    <property type="entry name" value="HATPase_C_sf"/>
</dbReference>
<sequence length="609" mass="67651">MTVIAGKVTANRANDSGIATEIANLPEQLAARLLSQTSDFRALIDIAPAMVWVATEDGACTFLSKSWVSFTGQDAADGLSSGWLQAIHPDDRTGVQSAFVSARADKRSYQTEYRVRTATGGYRWVLDSASPIIRPDGLLQGYIGSIVDNEDRKVAELERERSERRLQVALTASGIGTWEWDVVGNHFTFSPRALEIFGFEHGPVTYERLQDCILAEDLPEVQRLSKLALDPAVRAHAPYRYRIRRETAQRVRWVEAHGEALFESHNGALRPHTYIGTFLDITEHVEQERRAREDATRLELALHAADLAVWELDIANDRVSPSPALNKLYGFADDATPTADEFRSRYAPGEQERLEQLGREALARGEDRICAEVKHLLPDGTVRWLLIQAQSAAPLPSGGPRAIGVVMDITERKLHEESLAVAAREMEHRVKNSLTLVQSLVQQSFRPDRPYDEAKAIFDQRLRAYVDVTDLISGRENQDIEIASLLTRALNPFRQSEADQFLLEGLNSSVPSRIAFVLGLALHELATNSVKYGALSVPEGRVKVSWSTSDTEFRLDWTEMGGPHVTPPTRKGFGTRLLSGALLTNVKGTANLEYNPSGVRFQLVVGQPR</sequence>
<keyword evidence="9" id="KW-0808">Transferase</keyword>
<feature type="domain" description="PAC" evidence="18">
    <location>
        <begin position="369"/>
        <end position="421"/>
    </location>
</feature>
<gene>
    <name evidence="19" type="ORF">ACFSX5_00705</name>
</gene>
<evidence type="ECO:0000259" key="17">
    <source>
        <dbReference type="PROSITE" id="PS50112"/>
    </source>
</evidence>
<evidence type="ECO:0000256" key="6">
    <source>
        <dbReference type="ARBA" id="ARBA00022606"/>
    </source>
</evidence>
<dbReference type="InterPro" id="IPR000700">
    <property type="entry name" value="PAS-assoc_C"/>
</dbReference>
<evidence type="ECO:0000256" key="12">
    <source>
        <dbReference type="ARBA" id="ARBA00022777"/>
    </source>
</evidence>
<dbReference type="PANTHER" id="PTHR41523:SF7">
    <property type="entry name" value="HISTIDINE KINASE"/>
    <property type="match status" value="1"/>
</dbReference>
<dbReference type="InterPro" id="IPR011102">
    <property type="entry name" value="Sig_transdc_His_kinase_HWE"/>
</dbReference>
<evidence type="ECO:0000256" key="14">
    <source>
        <dbReference type="ARBA" id="ARBA00022991"/>
    </source>
</evidence>
<keyword evidence="4" id="KW-0600">Photoreceptor protein</keyword>
<dbReference type="Pfam" id="PF07536">
    <property type="entry name" value="HWE_HK"/>
    <property type="match status" value="1"/>
</dbReference>